<organism evidence="1 2">
    <name type="scientific">Pleurodeles waltl</name>
    <name type="common">Iberian ribbed newt</name>
    <dbReference type="NCBI Taxonomy" id="8319"/>
    <lineage>
        <taxon>Eukaryota</taxon>
        <taxon>Metazoa</taxon>
        <taxon>Chordata</taxon>
        <taxon>Craniata</taxon>
        <taxon>Vertebrata</taxon>
        <taxon>Euteleostomi</taxon>
        <taxon>Amphibia</taxon>
        <taxon>Batrachia</taxon>
        <taxon>Caudata</taxon>
        <taxon>Salamandroidea</taxon>
        <taxon>Salamandridae</taxon>
        <taxon>Pleurodelinae</taxon>
        <taxon>Pleurodeles</taxon>
    </lineage>
</organism>
<comment type="caution">
    <text evidence="1">The sequence shown here is derived from an EMBL/GenBank/DDBJ whole genome shotgun (WGS) entry which is preliminary data.</text>
</comment>
<keyword evidence="2" id="KW-1185">Reference proteome</keyword>
<dbReference type="Proteomes" id="UP001066276">
    <property type="component" value="Chromosome 11"/>
</dbReference>
<protein>
    <submittedName>
        <fullName evidence="1">Uncharacterized protein</fullName>
    </submittedName>
</protein>
<sequence length="78" mass="8687">MKDARPRLARTRERAVGSPACFVFREGGGRSLLLHLNFPTRPVPPELGLWSVHRPGAAKPVREAPLRPRKAAIRLLSQ</sequence>
<dbReference type="AlphaFoldDB" id="A0AAV7L8G8"/>
<evidence type="ECO:0000313" key="2">
    <source>
        <dbReference type="Proteomes" id="UP001066276"/>
    </source>
</evidence>
<accession>A0AAV7L8G8</accession>
<name>A0AAV7L8G8_PLEWA</name>
<proteinExistence type="predicted"/>
<dbReference type="EMBL" id="JANPWB010000015">
    <property type="protein sequence ID" value="KAJ1087931.1"/>
    <property type="molecule type" value="Genomic_DNA"/>
</dbReference>
<reference evidence="1" key="1">
    <citation type="journal article" date="2022" name="bioRxiv">
        <title>Sequencing and chromosome-scale assembly of the giantPleurodeles waltlgenome.</title>
        <authorList>
            <person name="Brown T."/>
            <person name="Elewa A."/>
            <person name="Iarovenko S."/>
            <person name="Subramanian E."/>
            <person name="Araus A.J."/>
            <person name="Petzold A."/>
            <person name="Susuki M."/>
            <person name="Suzuki K.-i.T."/>
            <person name="Hayashi T."/>
            <person name="Toyoda A."/>
            <person name="Oliveira C."/>
            <person name="Osipova E."/>
            <person name="Leigh N.D."/>
            <person name="Simon A."/>
            <person name="Yun M.H."/>
        </authorList>
    </citation>
    <scope>NUCLEOTIDE SEQUENCE</scope>
    <source>
        <strain evidence="1">20211129_DDA</strain>
        <tissue evidence="1">Liver</tissue>
    </source>
</reference>
<gene>
    <name evidence="1" type="ORF">NDU88_001090</name>
</gene>
<evidence type="ECO:0000313" key="1">
    <source>
        <dbReference type="EMBL" id="KAJ1087931.1"/>
    </source>
</evidence>